<dbReference type="GeneTree" id="ENSGT00940000177147"/>
<reference evidence="1" key="1">
    <citation type="submission" date="2025-08" db="UniProtKB">
        <authorList>
            <consortium name="Ensembl"/>
        </authorList>
    </citation>
    <scope>IDENTIFICATION</scope>
</reference>
<dbReference type="SUPFAM" id="SSF48264">
    <property type="entry name" value="Cytochrome P450"/>
    <property type="match status" value="1"/>
</dbReference>
<dbReference type="Proteomes" id="UP000257200">
    <property type="component" value="Unplaced"/>
</dbReference>
<protein>
    <submittedName>
        <fullName evidence="1">Uncharacterized protein</fullName>
    </submittedName>
</protein>
<reference evidence="1" key="2">
    <citation type="submission" date="2025-09" db="UniProtKB">
        <authorList>
            <consortium name="Ensembl"/>
        </authorList>
    </citation>
    <scope>IDENTIFICATION</scope>
</reference>
<sequence length="90" mass="10294">MKPEKTVLLGLCICFIIFHLRPRRPKNFPPGPPALPIVGNILHLNLQNLMEDFEKVRKISLFFYTCSPSLFSHDNEKLWSGEKINGGENS</sequence>
<dbReference type="GO" id="GO:0005506">
    <property type="term" value="F:iron ion binding"/>
    <property type="evidence" value="ECO:0007669"/>
    <property type="project" value="InterPro"/>
</dbReference>
<dbReference type="GO" id="GO:0020037">
    <property type="term" value="F:heme binding"/>
    <property type="evidence" value="ECO:0007669"/>
    <property type="project" value="InterPro"/>
</dbReference>
<keyword evidence="2" id="KW-1185">Reference proteome</keyword>
<dbReference type="STRING" id="80966.ENSAPOP00000029406"/>
<organism evidence="1 2">
    <name type="scientific">Acanthochromis polyacanthus</name>
    <name type="common">spiny chromis</name>
    <dbReference type="NCBI Taxonomy" id="80966"/>
    <lineage>
        <taxon>Eukaryota</taxon>
        <taxon>Metazoa</taxon>
        <taxon>Chordata</taxon>
        <taxon>Craniata</taxon>
        <taxon>Vertebrata</taxon>
        <taxon>Euteleostomi</taxon>
        <taxon>Actinopterygii</taxon>
        <taxon>Neopterygii</taxon>
        <taxon>Teleostei</taxon>
        <taxon>Neoteleostei</taxon>
        <taxon>Acanthomorphata</taxon>
        <taxon>Ovalentaria</taxon>
        <taxon>Pomacentridae</taxon>
        <taxon>Acanthochromis</taxon>
    </lineage>
</organism>
<evidence type="ECO:0000313" key="2">
    <source>
        <dbReference type="Proteomes" id="UP000257200"/>
    </source>
</evidence>
<accession>A0A3Q1GFJ4</accession>
<dbReference type="InterPro" id="IPR036396">
    <property type="entry name" value="Cyt_P450_sf"/>
</dbReference>
<dbReference type="InParanoid" id="A0A3Q1GFJ4"/>
<dbReference type="GO" id="GO:0016705">
    <property type="term" value="F:oxidoreductase activity, acting on paired donors, with incorporation or reduction of molecular oxygen"/>
    <property type="evidence" value="ECO:0007669"/>
    <property type="project" value="InterPro"/>
</dbReference>
<name>A0A3Q1GFJ4_9TELE</name>
<dbReference type="AlphaFoldDB" id="A0A3Q1GFJ4"/>
<dbReference type="GO" id="GO:0004497">
    <property type="term" value="F:monooxygenase activity"/>
    <property type="evidence" value="ECO:0007669"/>
    <property type="project" value="InterPro"/>
</dbReference>
<dbReference type="Ensembl" id="ENSAPOT00000020501.1">
    <property type="protein sequence ID" value="ENSAPOP00000029406.1"/>
    <property type="gene ID" value="ENSAPOG00000015280.1"/>
</dbReference>
<evidence type="ECO:0000313" key="1">
    <source>
        <dbReference type="Ensembl" id="ENSAPOP00000029406.1"/>
    </source>
</evidence>
<proteinExistence type="predicted"/>